<dbReference type="PANTHER" id="PTHR30126:SF40">
    <property type="entry name" value="HTH-TYPE TRANSCRIPTIONAL REGULATOR GLTR"/>
    <property type="match status" value="1"/>
</dbReference>
<dbReference type="SUPFAM" id="SSF46785">
    <property type="entry name" value="Winged helix' DNA-binding domain"/>
    <property type="match status" value="1"/>
</dbReference>
<keyword evidence="4" id="KW-0804">Transcription</keyword>
<dbReference type="PRINTS" id="PR00039">
    <property type="entry name" value="HTHLYSR"/>
</dbReference>
<dbReference type="EMBL" id="JBHSSL010000095">
    <property type="protein sequence ID" value="MFC6171144.1"/>
    <property type="molecule type" value="Genomic_DNA"/>
</dbReference>
<keyword evidence="3" id="KW-0238">DNA-binding</keyword>
<name>A0ABW1RJ21_9LACO</name>
<evidence type="ECO:0000259" key="5">
    <source>
        <dbReference type="PROSITE" id="PS50931"/>
    </source>
</evidence>
<evidence type="ECO:0000256" key="1">
    <source>
        <dbReference type="ARBA" id="ARBA00009437"/>
    </source>
</evidence>
<protein>
    <submittedName>
        <fullName evidence="6">LysR family transcriptional regulator</fullName>
    </submittedName>
</protein>
<evidence type="ECO:0000313" key="7">
    <source>
        <dbReference type="Proteomes" id="UP001596289"/>
    </source>
</evidence>
<dbReference type="PROSITE" id="PS50931">
    <property type="entry name" value="HTH_LYSR"/>
    <property type="match status" value="1"/>
</dbReference>
<gene>
    <name evidence="6" type="ORF">ACFQGP_11270</name>
</gene>
<dbReference type="Gene3D" id="3.40.190.10">
    <property type="entry name" value="Periplasmic binding protein-like II"/>
    <property type="match status" value="2"/>
</dbReference>
<dbReference type="Pfam" id="PF00126">
    <property type="entry name" value="HTH_1"/>
    <property type="match status" value="1"/>
</dbReference>
<evidence type="ECO:0000256" key="3">
    <source>
        <dbReference type="ARBA" id="ARBA00023125"/>
    </source>
</evidence>
<dbReference type="InterPro" id="IPR036390">
    <property type="entry name" value="WH_DNA-bd_sf"/>
</dbReference>
<evidence type="ECO:0000256" key="4">
    <source>
        <dbReference type="ARBA" id="ARBA00023163"/>
    </source>
</evidence>
<dbReference type="InterPro" id="IPR005119">
    <property type="entry name" value="LysR_subst-bd"/>
</dbReference>
<dbReference type="Gene3D" id="1.10.10.10">
    <property type="entry name" value="Winged helix-like DNA-binding domain superfamily/Winged helix DNA-binding domain"/>
    <property type="match status" value="1"/>
</dbReference>
<comment type="similarity">
    <text evidence="1">Belongs to the LysR transcriptional regulatory family.</text>
</comment>
<comment type="caution">
    <text evidence="6">The sequence shown here is derived from an EMBL/GenBank/DDBJ whole genome shotgun (WGS) entry which is preliminary data.</text>
</comment>
<dbReference type="Pfam" id="PF03466">
    <property type="entry name" value="LysR_substrate"/>
    <property type="match status" value="1"/>
</dbReference>
<dbReference type="PANTHER" id="PTHR30126">
    <property type="entry name" value="HTH-TYPE TRANSCRIPTIONAL REGULATOR"/>
    <property type="match status" value="1"/>
</dbReference>
<accession>A0ABW1RJ21</accession>
<dbReference type="SUPFAM" id="SSF53850">
    <property type="entry name" value="Periplasmic binding protein-like II"/>
    <property type="match status" value="1"/>
</dbReference>
<dbReference type="RefSeq" id="WP_125553949.1">
    <property type="nucleotide sequence ID" value="NZ_JBHSSL010000095.1"/>
</dbReference>
<feature type="domain" description="HTH lysR-type" evidence="5">
    <location>
        <begin position="1"/>
        <end position="58"/>
    </location>
</feature>
<organism evidence="6 7">
    <name type="scientific">Loigolactobacillus jiayinensis</name>
    <dbReference type="NCBI Taxonomy" id="2486016"/>
    <lineage>
        <taxon>Bacteria</taxon>
        <taxon>Bacillati</taxon>
        <taxon>Bacillota</taxon>
        <taxon>Bacilli</taxon>
        <taxon>Lactobacillales</taxon>
        <taxon>Lactobacillaceae</taxon>
        <taxon>Loigolactobacillus</taxon>
    </lineage>
</organism>
<keyword evidence="2" id="KW-0805">Transcription regulation</keyword>
<evidence type="ECO:0000256" key="2">
    <source>
        <dbReference type="ARBA" id="ARBA00023015"/>
    </source>
</evidence>
<evidence type="ECO:0000313" key="6">
    <source>
        <dbReference type="EMBL" id="MFC6171144.1"/>
    </source>
</evidence>
<dbReference type="InterPro" id="IPR000847">
    <property type="entry name" value="LysR_HTH_N"/>
</dbReference>
<dbReference type="InterPro" id="IPR036388">
    <property type="entry name" value="WH-like_DNA-bd_sf"/>
</dbReference>
<proteinExistence type="inferred from homology"/>
<dbReference type="Proteomes" id="UP001596289">
    <property type="component" value="Unassembled WGS sequence"/>
</dbReference>
<reference evidence="7" key="1">
    <citation type="journal article" date="2019" name="Int. J. Syst. Evol. Microbiol.">
        <title>The Global Catalogue of Microorganisms (GCM) 10K type strain sequencing project: providing services to taxonomists for standard genome sequencing and annotation.</title>
        <authorList>
            <consortium name="The Broad Institute Genomics Platform"/>
            <consortium name="The Broad Institute Genome Sequencing Center for Infectious Disease"/>
            <person name="Wu L."/>
            <person name="Ma J."/>
        </authorList>
    </citation>
    <scope>NUCLEOTIDE SEQUENCE [LARGE SCALE GENOMIC DNA]</scope>
    <source>
        <strain evidence="7">CCM 8904</strain>
    </source>
</reference>
<keyword evidence="7" id="KW-1185">Reference proteome</keyword>
<sequence>MLDKKMSTFALLAKTGSYTATAQQLFLTQPAVTQQIKALEADLGLELVRYEHAQLTITDVGQQLAYYINKTTNESRQLLDQLKLPNKQAPIKLGCTRSLSSFLLTKALQKLHQQSHQIQCQIANTETILKALLAGEIDFGLVEGNFDKKQFDYVTLRREPFIAATFAGNPLLTQAEPLVLKDLLSQTLLVREAGSGTREIFENWLTMQNTRITDFANVIEIATPTPIVQLLASGVGISFLYESLVSTELASGQVVNLPVHGYKLQHEINFVYPKHSYFSQQYQELATTLQTL</sequence>